<gene>
    <name evidence="1" type="ORF">CLV78_11812</name>
</gene>
<dbReference type="Proteomes" id="UP000239480">
    <property type="component" value="Unassembled WGS sequence"/>
</dbReference>
<sequence>MGVRHAALPSVSGHAEATADVLGLILDSHAPRGFDHLESWRLVCAGQALPGAERAGDIAVALDALAEMEDVTDDVVLLGASHGGWTAMEFVGLALTGEVPPGLTQWPSEPDMLLAHVSALVVLYPYCGALNGADAISWPDRPPLLMILAENDSIVSTPNCLEAAATLRQGGASVTSVVLAGADHGFDQRERSVLSSLKLDADLRDQATRDIADFLSLPAVQ</sequence>
<reference evidence="1 2" key="1">
    <citation type="submission" date="2018-03" db="EMBL/GenBank/DDBJ databases">
        <title>Genomic Encyclopedia of Archaeal and Bacterial Type Strains, Phase II (KMG-II): from individual species to whole genera.</title>
        <authorList>
            <person name="Goeker M."/>
        </authorList>
    </citation>
    <scope>NUCLEOTIDE SEQUENCE [LARGE SCALE GENOMIC DNA]</scope>
    <source>
        <strain evidence="1 2">DSM 29328</strain>
    </source>
</reference>
<keyword evidence="1" id="KW-0378">Hydrolase</keyword>
<protein>
    <submittedName>
        <fullName evidence="1">Dienelactone hydrolase</fullName>
    </submittedName>
</protein>
<dbReference type="AlphaFoldDB" id="A0A2T0RF53"/>
<comment type="caution">
    <text evidence="1">The sequence shown here is derived from an EMBL/GenBank/DDBJ whole genome shotgun (WGS) entry which is preliminary data.</text>
</comment>
<dbReference type="InterPro" id="IPR029058">
    <property type="entry name" value="AB_hydrolase_fold"/>
</dbReference>
<dbReference type="SUPFAM" id="SSF53474">
    <property type="entry name" value="alpha/beta-Hydrolases"/>
    <property type="match status" value="1"/>
</dbReference>
<dbReference type="RefSeq" id="WP_146136765.1">
    <property type="nucleotide sequence ID" value="NZ_PVTD01000018.1"/>
</dbReference>
<dbReference type="GO" id="GO:0016787">
    <property type="term" value="F:hydrolase activity"/>
    <property type="evidence" value="ECO:0007669"/>
    <property type="project" value="UniProtKB-KW"/>
</dbReference>
<keyword evidence="2" id="KW-1185">Reference proteome</keyword>
<name>A0A2T0RF53_9RHOB</name>
<accession>A0A2T0RF53</accession>
<dbReference type="EMBL" id="PVTD01000018">
    <property type="protein sequence ID" value="PRY19769.1"/>
    <property type="molecule type" value="Genomic_DNA"/>
</dbReference>
<evidence type="ECO:0000313" key="2">
    <source>
        <dbReference type="Proteomes" id="UP000239480"/>
    </source>
</evidence>
<dbReference type="Gene3D" id="3.40.50.1820">
    <property type="entry name" value="alpha/beta hydrolase"/>
    <property type="match status" value="1"/>
</dbReference>
<proteinExistence type="predicted"/>
<dbReference type="OrthoDB" id="3647650at2"/>
<organism evidence="1 2">
    <name type="scientific">Aliiruegeria haliotis</name>
    <dbReference type="NCBI Taxonomy" id="1280846"/>
    <lineage>
        <taxon>Bacteria</taxon>
        <taxon>Pseudomonadati</taxon>
        <taxon>Pseudomonadota</taxon>
        <taxon>Alphaproteobacteria</taxon>
        <taxon>Rhodobacterales</taxon>
        <taxon>Roseobacteraceae</taxon>
        <taxon>Aliiruegeria</taxon>
    </lineage>
</organism>
<evidence type="ECO:0000313" key="1">
    <source>
        <dbReference type="EMBL" id="PRY19769.1"/>
    </source>
</evidence>